<reference evidence="7" key="1">
    <citation type="journal article" date="2014" name="BMC Genomics">
        <title>Genome sequencing of two Neorhizobium galegae strains reveals a noeT gene responsible for the unusual acetylation of the nodulation factors.</title>
        <authorList>
            <person name="Osterman J."/>
            <person name="Marsh J."/>
            <person name="Laine P.K."/>
            <person name="Zeng Z."/>
            <person name="Alatalo E."/>
            <person name="Sullivan J.T."/>
            <person name="Young J.P."/>
            <person name="Thomas-Oates J."/>
            <person name="Paulin L."/>
            <person name="Lindstrom K."/>
        </authorList>
    </citation>
    <scope>NUCLEOTIDE SEQUENCE [LARGE SCALE GENOMIC DNA]</scope>
    <source>
        <strain evidence="7">HAMBI 540</strain>
    </source>
</reference>
<dbReference type="Proteomes" id="UP000028181">
    <property type="component" value="Chromosome I"/>
</dbReference>
<evidence type="ECO:0000256" key="1">
    <source>
        <dbReference type="ARBA" id="ARBA00005709"/>
    </source>
</evidence>
<name>A0A068SL33_NEOGA</name>
<dbReference type="Pfam" id="PF00700">
    <property type="entry name" value="Flagellin_C"/>
    <property type="match status" value="1"/>
</dbReference>
<evidence type="ECO:0000313" key="6">
    <source>
        <dbReference type="EMBL" id="CDN46386.1"/>
    </source>
</evidence>
<sequence length="429" mass="45761">MTSILTNPAAMAALQTLRSIDRSMEVTQARVSSGMRVQTAADNAAYWSIATTMRSDNHALSTIQDALGLGAAKVDTAYTAMESAIDTVVEIKSKIVAAYGVGANRGKIQEEIAQLQEQLKSISDSATFSGENWLQDYISDGGTNAQERPVIKQVVASFTRTASGDVAVKTVDYTLDSKTVLFDLNGGNLGILDSSVKFVAESETPVDITTSNGTMGATNASYAVSFLTESQLTAIGADTNTIDTSIYAVGGNFYLKVAEGKWAQVTTTDPATAPAVTTPAHDDGTTKYYFVVTAANNLNNRKLGMSVTNLDINKLNDLVVKMNTMVPGSAPNTDAVLDMMERFLDKQLLAMTSAASSLGSIQKRIDLQESFVASLTDVIDKGVGRLVDADMNEESTRLKALQTQQQLGIQSLQIANSNAENILQLFRQG</sequence>
<dbReference type="PANTHER" id="PTHR42792:SF2">
    <property type="entry name" value="FLAGELLIN"/>
    <property type="match status" value="1"/>
</dbReference>
<dbReference type="GO" id="GO:0005198">
    <property type="term" value="F:structural molecule activity"/>
    <property type="evidence" value="ECO:0007669"/>
    <property type="project" value="UniProtKB-UniRule"/>
</dbReference>
<evidence type="ECO:0000256" key="3">
    <source>
        <dbReference type="RuleBase" id="RU362073"/>
    </source>
</evidence>
<dbReference type="GO" id="GO:0009288">
    <property type="term" value="C:bacterial-type flagellum"/>
    <property type="evidence" value="ECO:0007669"/>
    <property type="project" value="UniProtKB-SubCell"/>
</dbReference>
<keyword evidence="7" id="KW-1185">Reference proteome</keyword>
<feature type="domain" description="Flagellin N-terminal" evidence="4">
    <location>
        <begin position="4"/>
        <end position="137"/>
    </location>
</feature>
<dbReference type="InterPro" id="IPR046358">
    <property type="entry name" value="Flagellin_C"/>
</dbReference>
<dbReference type="OrthoDB" id="8328560at2"/>
<dbReference type="RefSeq" id="WP_038583681.1">
    <property type="nucleotide sequence ID" value="NZ_HG938353.1"/>
</dbReference>
<dbReference type="SUPFAM" id="SSF64518">
    <property type="entry name" value="Phase 1 flagellin"/>
    <property type="match status" value="1"/>
</dbReference>
<dbReference type="HOGENOM" id="CLU_011142_1_1_5"/>
<gene>
    <name evidence="6" type="primary">flaD</name>
    <name evidence="6" type="ORF">RG540_CH01910</name>
</gene>
<feature type="domain" description="Flagellin C-terminal" evidence="5">
    <location>
        <begin position="344"/>
        <end position="426"/>
    </location>
</feature>
<dbReference type="PATRIC" id="fig|1028800.3.peg.194"/>
<dbReference type="AlphaFoldDB" id="A0A068SL33"/>
<comment type="function">
    <text evidence="3">Flagellin is the subunit protein which polymerizes to form the filaments of bacterial flagella.</text>
</comment>
<dbReference type="eggNOG" id="COG1344">
    <property type="taxonomic scope" value="Bacteria"/>
</dbReference>
<dbReference type="EMBL" id="HG938353">
    <property type="protein sequence ID" value="CDN46386.1"/>
    <property type="molecule type" value="Genomic_DNA"/>
</dbReference>
<keyword evidence="6" id="KW-0969">Cilium</keyword>
<keyword evidence="2 3" id="KW-0975">Bacterial flagellum</keyword>
<dbReference type="PRINTS" id="PR00207">
    <property type="entry name" value="FLAGELLIN"/>
</dbReference>
<dbReference type="PANTHER" id="PTHR42792">
    <property type="entry name" value="FLAGELLIN"/>
    <property type="match status" value="1"/>
</dbReference>
<protein>
    <recommendedName>
        <fullName evidence="3">Flagellin</fullName>
    </recommendedName>
</protein>
<organism evidence="6 7">
    <name type="scientific">Neorhizobium galegae bv. orientalis str. HAMBI 540</name>
    <dbReference type="NCBI Taxonomy" id="1028800"/>
    <lineage>
        <taxon>Bacteria</taxon>
        <taxon>Pseudomonadati</taxon>
        <taxon>Pseudomonadota</taxon>
        <taxon>Alphaproteobacteria</taxon>
        <taxon>Hyphomicrobiales</taxon>
        <taxon>Rhizobiaceae</taxon>
        <taxon>Rhizobium/Agrobacterium group</taxon>
        <taxon>Neorhizobium</taxon>
    </lineage>
</organism>
<dbReference type="Pfam" id="PF00669">
    <property type="entry name" value="Flagellin_N"/>
    <property type="match status" value="1"/>
</dbReference>
<evidence type="ECO:0000256" key="2">
    <source>
        <dbReference type="ARBA" id="ARBA00023143"/>
    </source>
</evidence>
<dbReference type="GeneID" id="24257371"/>
<keyword evidence="3" id="KW-0964">Secreted</keyword>
<dbReference type="InterPro" id="IPR001029">
    <property type="entry name" value="Flagellin_N"/>
</dbReference>
<dbReference type="KEGG" id="ngg:RG540_CH01910"/>
<evidence type="ECO:0000313" key="7">
    <source>
        <dbReference type="Proteomes" id="UP000028181"/>
    </source>
</evidence>
<proteinExistence type="inferred from homology"/>
<comment type="similarity">
    <text evidence="1 3">Belongs to the bacterial flagellin family.</text>
</comment>
<evidence type="ECO:0000259" key="5">
    <source>
        <dbReference type="Pfam" id="PF00700"/>
    </source>
</evidence>
<dbReference type="InterPro" id="IPR001492">
    <property type="entry name" value="Flagellin"/>
</dbReference>
<dbReference type="Gene3D" id="1.20.1330.10">
    <property type="entry name" value="f41 fragment of flagellin, N-terminal domain"/>
    <property type="match status" value="2"/>
</dbReference>
<keyword evidence="6" id="KW-0282">Flagellum</keyword>
<evidence type="ECO:0000259" key="4">
    <source>
        <dbReference type="Pfam" id="PF00669"/>
    </source>
</evidence>
<keyword evidence="6" id="KW-0966">Cell projection</keyword>
<accession>A0A068SL33</accession>
<dbReference type="GO" id="GO:0005576">
    <property type="term" value="C:extracellular region"/>
    <property type="evidence" value="ECO:0007669"/>
    <property type="project" value="UniProtKB-SubCell"/>
</dbReference>
<comment type="subcellular location">
    <subcellularLocation>
        <location evidence="3">Secreted</location>
    </subcellularLocation>
    <subcellularLocation>
        <location evidence="3">Bacterial flagellum</location>
    </subcellularLocation>
</comment>